<evidence type="ECO:0000256" key="2">
    <source>
        <dbReference type="ARBA" id="ARBA00022679"/>
    </source>
</evidence>
<evidence type="ECO:0000256" key="5">
    <source>
        <dbReference type="ARBA" id="ARBA00022840"/>
    </source>
</evidence>
<dbReference type="Pfam" id="PF02782">
    <property type="entry name" value="FGGY_C"/>
    <property type="match status" value="1"/>
</dbReference>
<organism evidence="10 11">
    <name type="scientific">Rhizobium alvei</name>
    <dbReference type="NCBI Taxonomy" id="1132659"/>
    <lineage>
        <taxon>Bacteria</taxon>
        <taxon>Pseudomonadati</taxon>
        <taxon>Pseudomonadota</taxon>
        <taxon>Alphaproteobacteria</taxon>
        <taxon>Hyphomicrobiales</taxon>
        <taxon>Rhizobiaceae</taxon>
        <taxon>Rhizobium/Agrobacterium group</taxon>
        <taxon>Rhizobium</taxon>
    </lineage>
</organism>
<dbReference type="SUPFAM" id="SSF53067">
    <property type="entry name" value="Actin-like ATPase domain"/>
    <property type="match status" value="2"/>
</dbReference>
<dbReference type="InterPro" id="IPR018484">
    <property type="entry name" value="FGGY_N"/>
</dbReference>
<dbReference type="EMBL" id="JAUOZU010000023">
    <property type="protein sequence ID" value="MDO6966898.1"/>
    <property type="molecule type" value="Genomic_DNA"/>
</dbReference>
<reference evidence="10" key="1">
    <citation type="journal article" date="2015" name="Int. J. Syst. Evol. Microbiol.">
        <title>Rhizobium alvei sp. nov., isolated from a freshwater river.</title>
        <authorList>
            <person name="Sheu S.Y."/>
            <person name="Huang H.W."/>
            <person name="Young C.C."/>
            <person name="Chen W.M."/>
        </authorList>
    </citation>
    <scope>NUCLEOTIDE SEQUENCE</scope>
    <source>
        <strain evidence="10">TNR-22</strain>
    </source>
</reference>
<comment type="catalytic activity">
    <reaction evidence="6 7">
        <text>D-xylulose + ATP = D-xylulose 5-phosphate + ADP + H(+)</text>
        <dbReference type="Rhea" id="RHEA:10964"/>
        <dbReference type="ChEBI" id="CHEBI:15378"/>
        <dbReference type="ChEBI" id="CHEBI:17140"/>
        <dbReference type="ChEBI" id="CHEBI:30616"/>
        <dbReference type="ChEBI" id="CHEBI:57737"/>
        <dbReference type="ChEBI" id="CHEBI:456216"/>
        <dbReference type="EC" id="2.7.1.17"/>
    </reaction>
</comment>
<comment type="function">
    <text evidence="6">Catalyzes the phosphorylation of D-xylulose to D-xylulose 5-phosphate.</text>
</comment>
<dbReference type="InterPro" id="IPR043129">
    <property type="entry name" value="ATPase_NBD"/>
</dbReference>
<keyword evidence="2 6" id="KW-0808">Transferase</keyword>
<evidence type="ECO:0000259" key="8">
    <source>
        <dbReference type="Pfam" id="PF00370"/>
    </source>
</evidence>
<name>A0ABT8YT01_9HYPH</name>
<evidence type="ECO:0000256" key="7">
    <source>
        <dbReference type="RuleBase" id="RU364073"/>
    </source>
</evidence>
<evidence type="ECO:0000259" key="9">
    <source>
        <dbReference type="Pfam" id="PF02782"/>
    </source>
</evidence>
<dbReference type="GO" id="GO:0004856">
    <property type="term" value="F:D-xylulokinase activity"/>
    <property type="evidence" value="ECO:0007669"/>
    <property type="project" value="UniProtKB-EC"/>
</dbReference>
<sequence length="492" mass="52412">MYLGIDLGTSGVKAILIDEEQQLVGEESSRPLDVSRPHRGWSEQDPELWWQAVTEAVDRLALAFPVQMAAVRGIGLSGQMYGATCLDESDRPLRPAILWNDTRTERQCAALKQVMPDIGRIAGRNPSLGVTAPKLMWLRDHEPDLFSRIRTVLLPKDYVRLKLSGDKVSDLADSSGTMWVDVGARDWSEPLLAASSMDVGQMPRLCEGTEATGRLRAELCRRWGMAVAPVIAGGGGDNACGACGTGVIKDGMGTVSLGTSGVLFVANGVARPSMVHSIETLCHSVPGVWHQMSVILSATSCLNWLAGLLKRPASELVAELGTDLGAPAPVVFVPFLDGCWSPHADASIRGAFVGLNHSSDDAVLTRAVLQGVAFAMRECADAFRSTGTRIDNLLAIGGGSRSELWLKIMATILGVELQVPASSQLGAAFGAARLAIIAAENAAPESILVPPPIRNSISPDSAREESYQENYQTWLSVIPDVRKASAALARAS</sequence>
<dbReference type="NCBIfam" id="TIGR01312">
    <property type="entry name" value="XylB"/>
    <property type="match status" value="1"/>
</dbReference>
<keyword evidence="6 7" id="KW-0119">Carbohydrate metabolism</keyword>
<gene>
    <name evidence="6 7 10" type="primary">xylB</name>
    <name evidence="10" type="ORF">Q4481_23330</name>
</gene>
<feature type="domain" description="Carbohydrate kinase FGGY C-terminal" evidence="9">
    <location>
        <begin position="254"/>
        <end position="439"/>
    </location>
</feature>
<dbReference type="HAMAP" id="MF_02220">
    <property type="entry name" value="XylB"/>
    <property type="match status" value="1"/>
</dbReference>
<dbReference type="Proteomes" id="UP001174932">
    <property type="component" value="Unassembled WGS sequence"/>
</dbReference>
<feature type="domain" description="Carbohydrate kinase FGGY N-terminal" evidence="8">
    <location>
        <begin position="1"/>
        <end position="244"/>
    </location>
</feature>
<dbReference type="InterPro" id="IPR050406">
    <property type="entry name" value="FGGY_Carb_Kinase"/>
</dbReference>
<evidence type="ECO:0000256" key="3">
    <source>
        <dbReference type="ARBA" id="ARBA00022741"/>
    </source>
</evidence>
<keyword evidence="4 6" id="KW-0418">Kinase</keyword>
<dbReference type="PIRSF" id="PIRSF000538">
    <property type="entry name" value="GlpK"/>
    <property type="match status" value="1"/>
</dbReference>
<dbReference type="PANTHER" id="PTHR43095:SF6">
    <property type="entry name" value="XYLULOSE KINASE"/>
    <property type="match status" value="1"/>
</dbReference>
<comment type="similarity">
    <text evidence="1 6 7">Belongs to the FGGY kinase family.</text>
</comment>
<dbReference type="RefSeq" id="WP_304378827.1">
    <property type="nucleotide sequence ID" value="NZ_JAUOZU010000023.1"/>
</dbReference>
<dbReference type="InterPro" id="IPR018485">
    <property type="entry name" value="FGGY_C"/>
</dbReference>
<keyword evidence="3 6" id="KW-0547">Nucleotide-binding</keyword>
<keyword evidence="6 7" id="KW-0859">Xylose metabolism</keyword>
<dbReference type="Pfam" id="PF00370">
    <property type="entry name" value="FGGY_N"/>
    <property type="match status" value="1"/>
</dbReference>
<keyword evidence="5 6" id="KW-0067">ATP-binding</keyword>
<feature type="active site" description="Proton acceptor" evidence="6">
    <location>
        <position position="237"/>
    </location>
</feature>
<dbReference type="EC" id="2.7.1.17" evidence="6 7"/>
<dbReference type="InterPro" id="IPR006000">
    <property type="entry name" value="Xylulokinase"/>
</dbReference>
<evidence type="ECO:0000256" key="1">
    <source>
        <dbReference type="ARBA" id="ARBA00009156"/>
    </source>
</evidence>
<evidence type="ECO:0000256" key="6">
    <source>
        <dbReference type="HAMAP-Rule" id="MF_02220"/>
    </source>
</evidence>
<dbReference type="PANTHER" id="PTHR43095">
    <property type="entry name" value="SUGAR KINASE"/>
    <property type="match status" value="1"/>
</dbReference>
<evidence type="ECO:0000313" key="11">
    <source>
        <dbReference type="Proteomes" id="UP001174932"/>
    </source>
</evidence>
<accession>A0ABT8YT01</accession>
<evidence type="ECO:0000313" key="10">
    <source>
        <dbReference type="EMBL" id="MDO6966898.1"/>
    </source>
</evidence>
<reference evidence="10" key="2">
    <citation type="submission" date="2023-07" db="EMBL/GenBank/DDBJ databases">
        <authorList>
            <person name="Shen H."/>
        </authorList>
    </citation>
    <scope>NUCLEOTIDE SEQUENCE</scope>
    <source>
        <strain evidence="10">TNR-22</strain>
    </source>
</reference>
<comment type="caution">
    <text evidence="6">Lacks conserved residue(s) required for the propagation of feature annotation.</text>
</comment>
<comment type="caution">
    <text evidence="10">The sequence shown here is derived from an EMBL/GenBank/DDBJ whole genome shotgun (WGS) entry which is preliminary data.</text>
</comment>
<feature type="site" description="Important for activity" evidence="6">
    <location>
        <position position="6"/>
    </location>
</feature>
<dbReference type="InterPro" id="IPR000577">
    <property type="entry name" value="Carb_kinase_FGGY"/>
</dbReference>
<dbReference type="CDD" id="cd07808">
    <property type="entry name" value="ASKHA_NBD_FGGY_EcXK-like"/>
    <property type="match status" value="1"/>
</dbReference>
<protein>
    <recommendedName>
        <fullName evidence="6 7">Xylulose kinase</fullName>
        <shortName evidence="6 7">Xylulokinase</shortName>
        <ecNumber evidence="6 7">2.7.1.17</ecNumber>
    </recommendedName>
</protein>
<proteinExistence type="inferred from homology"/>
<evidence type="ECO:0000256" key="4">
    <source>
        <dbReference type="ARBA" id="ARBA00022777"/>
    </source>
</evidence>
<keyword evidence="11" id="KW-1185">Reference proteome</keyword>
<dbReference type="Gene3D" id="3.30.420.40">
    <property type="match status" value="2"/>
</dbReference>